<keyword evidence="4" id="KW-0055">Arginine biosynthesis</keyword>
<comment type="similarity">
    <text evidence="2">Belongs to the peptidase M20A family. ArgE subfamily.</text>
</comment>
<dbReference type="Proteomes" id="UP000182229">
    <property type="component" value="Unassembled WGS sequence"/>
</dbReference>
<evidence type="ECO:0000313" key="11">
    <source>
        <dbReference type="EMBL" id="OJH37222.1"/>
    </source>
</evidence>
<dbReference type="OrthoDB" id="5486471at2"/>
<reference evidence="11 12" key="2">
    <citation type="submission" date="2016-12" db="EMBL/GenBank/DDBJ databases">
        <title>Draft Genome Sequence of Cystobacter ferrugineus Strain Cbfe23.</title>
        <authorList>
            <person name="Akbar S."/>
            <person name="Dowd S.E."/>
            <person name="Stevens D.C."/>
        </authorList>
    </citation>
    <scope>NUCLEOTIDE SEQUENCE [LARGE SCALE GENOMIC DNA]</scope>
    <source>
        <strain evidence="11 12">Cbfe23</strain>
    </source>
</reference>
<dbReference type="CDD" id="cd03894">
    <property type="entry name" value="M20_ArgE"/>
    <property type="match status" value="1"/>
</dbReference>
<feature type="domain" description="Peptidase M20 dimerisation" evidence="10">
    <location>
        <begin position="174"/>
        <end position="281"/>
    </location>
</feature>
<evidence type="ECO:0000256" key="3">
    <source>
        <dbReference type="ARBA" id="ARBA00022490"/>
    </source>
</evidence>
<dbReference type="InterPro" id="IPR050072">
    <property type="entry name" value="Peptidase_M20A"/>
</dbReference>
<dbReference type="Pfam" id="PF07687">
    <property type="entry name" value="M20_dimer"/>
    <property type="match status" value="1"/>
</dbReference>
<dbReference type="InterPro" id="IPR002933">
    <property type="entry name" value="Peptidase_M20"/>
</dbReference>
<accession>A0A1L9B4P4</accession>
<evidence type="ECO:0000256" key="4">
    <source>
        <dbReference type="ARBA" id="ARBA00022571"/>
    </source>
</evidence>
<comment type="caution">
    <text evidence="11">The sequence shown here is derived from an EMBL/GenBank/DDBJ whole genome shotgun (WGS) entry which is preliminary data.</text>
</comment>
<dbReference type="AlphaFoldDB" id="A0A1L9B4P4"/>
<dbReference type="PANTHER" id="PTHR43808:SF31">
    <property type="entry name" value="N-ACETYL-L-CITRULLINE DEACETYLASE"/>
    <property type="match status" value="1"/>
</dbReference>
<keyword evidence="12" id="KW-1185">Reference proteome</keyword>
<keyword evidence="7" id="KW-0378">Hydrolase</keyword>
<dbReference type="GO" id="GO:0046872">
    <property type="term" value="F:metal ion binding"/>
    <property type="evidence" value="ECO:0007669"/>
    <property type="project" value="UniProtKB-KW"/>
</dbReference>
<dbReference type="InterPro" id="IPR011650">
    <property type="entry name" value="Peptidase_M20_dimer"/>
</dbReference>
<organism evidence="11 12">
    <name type="scientific">Cystobacter ferrugineus</name>
    <dbReference type="NCBI Taxonomy" id="83449"/>
    <lineage>
        <taxon>Bacteria</taxon>
        <taxon>Pseudomonadati</taxon>
        <taxon>Myxococcota</taxon>
        <taxon>Myxococcia</taxon>
        <taxon>Myxococcales</taxon>
        <taxon>Cystobacterineae</taxon>
        <taxon>Archangiaceae</taxon>
        <taxon>Cystobacter</taxon>
    </lineage>
</organism>
<dbReference type="PANTHER" id="PTHR43808">
    <property type="entry name" value="ACETYLORNITHINE DEACETYLASE"/>
    <property type="match status" value="1"/>
</dbReference>
<evidence type="ECO:0000259" key="10">
    <source>
        <dbReference type="Pfam" id="PF07687"/>
    </source>
</evidence>
<keyword evidence="5" id="KW-0028">Amino-acid biosynthesis</keyword>
<dbReference type="Gene3D" id="3.40.630.10">
    <property type="entry name" value="Zn peptidases"/>
    <property type="match status" value="1"/>
</dbReference>
<protein>
    <submittedName>
        <fullName evidence="11">Acetylornithine deacetylase (ArgE)</fullName>
    </submittedName>
</protein>
<keyword evidence="3" id="KW-0963">Cytoplasm</keyword>
<comment type="cofactor">
    <cofactor evidence="1">
        <name>Zn(2+)</name>
        <dbReference type="ChEBI" id="CHEBI:29105"/>
    </cofactor>
</comment>
<dbReference type="Gene3D" id="3.30.70.360">
    <property type="match status" value="1"/>
</dbReference>
<dbReference type="STRING" id="83449.BON30_28330"/>
<dbReference type="InterPro" id="IPR036264">
    <property type="entry name" value="Bact_exopeptidase_dim_dom"/>
</dbReference>
<evidence type="ECO:0000256" key="2">
    <source>
        <dbReference type="ARBA" id="ARBA00005691"/>
    </source>
</evidence>
<keyword evidence="9" id="KW-0170">Cobalt</keyword>
<evidence type="ECO:0000256" key="7">
    <source>
        <dbReference type="ARBA" id="ARBA00022801"/>
    </source>
</evidence>
<dbReference type="PROSITE" id="PS00759">
    <property type="entry name" value="ARGE_DAPE_CPG2_2"/>
    <property type="match status" value="1"/>
</dbReference>
<dbReference type="GO" id="GO:0008777">
    <property type="term" value="F:acetylornithine deacetylase activity"/>
    <property type="evidence" value="ECO:0007669"/>
    <property type="project" value="TreeGrafter"/>
</dbReference>
<dbReference type="EMBL" id="MPIN01000008">
    <property type="protein sequence ID" value="OJH37222.1"/>
    <property type="molecule type" value="Genomic_DNA"/>
</dbReference>
<dbReference type="InterPro" id="IPR001261">
    <property type="entry name" value="ArgE/DapE_CS"/>
</dbReference>
<dbReference type="InterPro" id="IPR010169">
    <property type="entry name" value="AcOrn-deacetyl"/>
</dbReference>
<name>A0A1L9B4P4_9BACT</name>
<dbReference type="GO" id="GO:0006526">
    <property type="term" value="P:L-arginine biosynthetic process"/>
    <property type="evidence" value="ECO:0007669"/>
    <property type="project" value="UniProtKB-KW"/>
</dbReference>
<dbReference type="SUPFAM" id="SSF55031">
    <property type="entry name" value="Bacterial exopeptidase dimerisation domain"/>
    <property type="match status" value="1"/>
</dbReference>
<reference evidence="12" key="1">
    <citation type="submission" date="2016-11" db="EMBL/GenBank/DDBJ databases">
        <authorList>
            <person name="Shukria A."/>
            <person name="Stevens D.C."/>
        </authorList>
    </citation>
    <scope>NUCLEOTIDE SEQUENCE [LARGE SCALE GENOMIC DNA]</scope>
    <source>
        <strain evidence="12">Cbfe23</strain>
    </source>
</reference>
<dbReference type="SUPFAM" id="SSF53187">
    <property type="entry name" value="Zn-dependent exopeptidases"/>
    <property type="match status" value="1"/>
</dbReference>
<dbReference type="RefSeq" id="WP_071901558.1">
    <property type="nucleotide sequence ID" value="NZ_MPIN01000008.1"/>
</dbReference>
<keyword evidence="6" id="KW-0479">Metal-binding</keyword>
<evidence type="ECO:0000313" key="12">
    <source>
        <dbReference type="Proteomes" id="UP000182229"/>
    </source>
</evidence>
<dbReference type="NCBIfam" id="TIGR01892">
    <property type="entry name" value="AcOrn-deacetyl"/>
    <property type="match status" value="1"/>
</dbReference>
<gene>
    <name evidence="11" type="ORF">BON30_28330</name>
</gene>
<evidence type="ECO:0000256" key="6">
    <source>
        <dbReference type="ARBA" id="ARBA00022723"/>
    </source>
</evidence>
<evidence type="ECO:0000256" key="1">
    <source>
        <dbReference type="ARBA" id="ARBA00001947"/>
    </source>
</evidence>
<proteinExistence type="inferred from homology"/>
<dbReference type="Pfam" id="PF01546">
    <property type="entry name" value="Peptidase_M20"/>
    <property type="match status" value="1"/>
</dbReference>
<keyword evidence="8" id="KW-0862">Zinc</keyword>
<sequence>MSDTLPALRATLAELVAVDTTSSRSNAPLVALARGKLEAVGFQVEQVSYRDDAGVEKVNLIAVLGGALEEPAALALVGHTDCVPYDTAWTDALRLTERDGRLYGRGACDTKGFIACALHAVTHLPRPPRAPLMVLLTADEELGCEGAKQLVTLGKGRARHAIVGEPTRLVPVRAHKGYCLAEVEVLGQEGHSAYPDEGASAIFRAGRFLQKLETLARTRLREDQDESFEPPFTTVNVGRIGGGKASNIIPGACRFIVEWRPIPRQPQERVLELLESIRQELVRDEPGYEARIRLVRAEPAVDTRADAEVVRVLAKLSGNAPITVPFGTEAPQLTELGAQAVVFGPGDIRVAHQTGEYVPMEDLVRCEAYLSRAIAHFCGDGTSRVGE</sequence>
<evidence type="ECO:0000256" key="8">
    <source>
        <dbReference type="ARBA" id="ARBA00022833"/>
    </source>
</evidence>
<evidence type="ECO:0000256" key="9">
    <source>
        <dbReference type="ARBA" id="ARBA00023285"/>
    </source>
</evidence>
<evidence type="ECO:0000256" key="5">
    <source>
        <dbReference type="ARBA" id="ARBA00022605"/>
    </source>
</evidence>